<dbReference type="Gene3D" id="2.70.70.10">
    <property type="entry name" value="Glucose Permease (Domain IIA)"/>
    <property type="match status" value="1"/>
</dbReference>
<dbReference type="InterPro" id="IPR016047">
    <property type="entry name" value="M23ase_b-sheet_dom"/>
</dbReference>
<dbReference type="RefSeq" id="WP_382312144.1">
    <property type="nucleotide sequence ID" value="NZ_JBHUFD010000001.1"/>
</dbReference>
<comment type="caution">
    <text evidence="2">The sequence shown here is derived from an EMBL/GenBank/DDBJ whole genome shotgun (WGS) entry which is preliminary data.</text>
</comment>
<accession>A0ABW4QQP4</accession>
<evidence type="ECO:0000313" key="2">
    <source>
        <dbReference type="EMBL" id="MFD1871821.1"/>
    </source>
</evidence>
<dbReference type="CDD" id="cd12797">
    <property type="entry name" value="M23_peptidase"/>
    <property type="match status" value="1"/>
</dbReference>
<dbReference type="PANTHER" id="PTHR21666:SF270">
    <property type="entry name" value="MUREIN HYDROLASE ACTIVATOR ENVC"/>
    <property type="match status" value="1"/>
</dbReference>
<protein>
    <submittedName>
        <fullName evidence="2">Peptidoglycan DD-metalloendopeptidase family protein</fullName>
    </submittedName>
</protein>
<evidence type="ECO:0000259" key="1">
    <source>
        <dbReference type="Pfam" id="PF01551"/>
    </source>
</evidence>
<dbReference type="Pfam" id="PF01551">
    <property type="entry name" value="Peptidase_M23"/>
    <property type="match status" value="1"/>
</dbReference>
<dbReference type="EMBL" id="JBHUFD010000001">
    <property type="protein sequence ID" value="MFD1871821.1"/>
    <property type="molecule type" value="Genomic_DNA"/>
</dbReference>
<dbReference type="SUPFAM" id="SSF51261">
    <property type="entry name" value="Duplicated hybrid motif"/>
    <property type="match status" value="1"/>
</dbReference>
<organism evidence="2 3">
    <name type="scientific">Hymenobacter bucti</name>
    <dbReference type="NCBI Taxonomy" id="1844114"/>
    <lineage>
        <taxon>Bacteria</taxon>
        <taxon>Pseudomonadati</taxon>
        <taxon>Bacteroidota</taxon>
        <taxon>Cytophagia</taxon>
        <taxon>Cytophagales</taxon>
        <taxon>Hymenobacteraceae</taxon>
        <taxon>Hymenobacter</taxon>
    </lineage>
</organism>
<keyword evidence="3" id="KW-1185">Reference proteome</keyword>
<dbReference type="Proteomes" id="UP001597197">
    <property type="component" value="Unassembled WGS sequence"/>
</dbReference>
<name>A0ABW4QQP4_9BACT</name>
<proteinExistence type="predicted"/>
<dbReference type="PANTHER" id="PTHR21666">
    <property type="entry name" value="PEPTIDASE-RELATED"/>
    <property type="match status" value="1"/>
</dbReference>
<sequence>MLHDLASLLARHRDRLAPIFAFPLRGPNVARLNFTDTNPLLTHPERLRDTVAFDELVQQMLAEQHASTGIGGYLENRVIYRRSPHFSNENEARSLHLGVDVWVPAGTPVAAPLAGVVHSVADNDNFGDYGPTVILQHWLDGIPFYTLYGHLSRTDLAALQPRNPILLGQVFAHVGPYPENGDWPPHLHFQVISDMQGRRGDFPGVAPASEQNYWAELCPSPWLLLK</sequence>
<dbReference type="InterPro" id="IPR050570">
    <property type="entry name" value="Cell_wall_metabolism_enzyme"/>
</dbReference>
<gene>
    <name evidence="2" type="ORF">ACFSDX_05250</name>
</gene>
<dbReference type="InterPro" id="IPR011055">
    <property type="entry name" value="Dup_hybrid_motif"/>
</dbReference>
<evidence type="ECO:0000313" key="3">
    <source>
        <dbReference type="Proteomes" id="UP001597197"/>
    </source>
</evidence>
<reference evidence="3" key="1">
    <citation type="journal article" date="2019" name="Int. J. Syst. Evol. Microbiol.">
        <title>The Global Catalogue of Microorganisms (GCM) 10K type strain sequencing project: providing services to taxonomists for standard genome sequencing and annotation.</title>
        <authorList>
            <consortium name="The Broad Institute Genomics Platform"/>
            <consortium name="The Broad Institute Genome Sequencing Center for Infectious Disease"/>
            <person name="Wu L."/>
            <person name="Ma J."/>
        </authorList>
    </citation>
    <scope>NUCLEOTIDE SEQUENCE [LARGE SCALE GENOMIC DNA]</scope>
    <source>
        <strain evidence="3">CGMCC 1.15795</strain>
    </source>
</reference>
<feature type="domain" description="M23ase beta-sheet core" evidence="1">
    <location>
        <begin position="95"/>
        <end position="193"/>
    </location>
</feature>